<feature type="transmembrane region" description="Helical" evidence="1">
    <location>
        <begin position="15"/>
        <end position="33"/>
    </location>
</feature>
<feature type="transmembrane region" description="Helical" evidence="1">
    <location>
        <begin position="39"/>
        <end position="59"/>
    </location>
</feature>
<reference evidence="2 3" key="1">
    <citation type="submission" date="2019-02" db="EMBL/GenBank/DDBJ databases">
        <authorList>
            <person name="Sun L."/>
            <person name="Pan D."/>
            <person name="Wu X."/>
        </authorList>
    </citation>
    <scope>NUCLEOTIDE SEQUENCE [LARGE SCALE GENOMIC DNA]</scope>
    <source>
        <strain evidence="2 3">JW-1</strain>
    </source>
</reference>
<proteinExistence type="predicted"/>
<gene>
    <name evidence="2" type="ORF">EVS81_02515</name>
</gene>
<keyword evidence="1" id="KW-0812">Transmembrane</keyword>
<keyword evidence="1" id="KW-0472">Membrane</keyword>
<feature type="transmembrane region" description="Helical" evidence="1">
    <location>
        <begin position="129"/>
        <end position="146"/>
    </location>
</feature>
<evidence type="ECO:0000256" key="1">
    <source>
        <dbReference type="SAM" id="Phobius"/>
    </source>
</evidence>
<evidence type="ECO:0000313" key="3">
    <source>
        <dbReference type="Proteomes" id="UP000289260"/>
    </source>
</evidence>
<keyword evidence="3" id="KW-1185">Reference proteome</keyword>
<accession>A0A4P6KD58</accession>
<organism evidence="2 3">
    <name type="scientific">Leucobacter triazinivorans</name>
    <dbReference type="NCBI Taxonomy" id="1784719"/>
    <lineage>
        <taxon>Bacteria</taxon>
        <taxon>Bacillati</taxon>
        <taxon>Actinomycetota</taxon>
        <taxon>Actinomycetes</taxon>
        <taxon>Micrococcales</taxon>
        <taxon>Microbacteriaceae</taxon>
        <taxon>Leucobacter</taxon>
    </lineage>
</organism>
<dbReference type="Proteomes" id="UP000289260">
    <property type="component" value="Chromosome"/>
</dbReference>
<dbReference type="RefSeq" id="WP_130108992.1">
    <property type="nucleotide sequence ID" value="NZ_CP035806.1"/>
</dbReference>
<sequence length="209" mass="21199">MSPLDTVRVSRAARAWRGVGGALAATVLAGASHGLAGGAISWLAIAATAILAMPLCTALAGRIGSLWRLALAVSASQFLYHWFFSWIGAGASAAGPAGSEAVSPHAAHLGAPLGIADLSALGSAGSADAAMWAVHAGAALVTILLLHRGERAFLALARLVRRALPLRLAAIPHQPRRVPRLAAWAPAVSVRSRLLAAVITHRGPPVAVA</sequence>
<dbReference type="OrthoDB" id="4991260at2"/>
<name>A0A4P6KD58_9MICO</name>
<dbReference type="KEGG" id="ltr:EVS81_02515"/>
<dbReference type="AlphaFoldDB" id="A0A4P6KD58"/>
<feature type="transmembrane region" description="Helical" evidence="1">
    <location>
        <begin position="66"/>
        <end position="83"/>
    </location>
</feature>
<keyword evidence="1" id="KW-1133">Transmembrane helix</keyword>
<protein>
    <submittedName>
        <fullName evidence="2">Uncharacterized protein</fullName>
    </submittedName>
</protein>
<evidence type="ECO:0000313" key="2">
    <source>
        <dbReference type="EMBL" id="QBE47841.1"/>
    </source>
</evidence>
<dbReference type="EMBL" id="CP035806">
    <property type="protein sequence ID" value="QBE47841.1"/>
    <property type="molecule type" value="Genomic_DNA"/>
</dbReference>